<evidence type="ECO:0000313" key="3">
    <source>
        <dbReference type="EMBL" id="KLV01235.1"/>
    </source>
</evidence>
<evidence type="ECO:0000256" key="1">
    <source>
        <dbReference type="SAM" id="Phobius"/>
    </source>
</evidence>
<keyword evidence="1" id="KW-0812">Transmembrane</keyword>
<evidence type="ECO:0000313" key="4">
    <source>
        <dbReference type="Proteomes" id="UP000029227"/>
    </source>
</evidence>
<comment type="caution">
    <text evidence="2">The sequence shown here is derived from an EMBL/GenBank/DDBJ whole genome shotgun (WGS) entry which is preliminary data.</text>
</comment>
<dbReference type="Proteomes" id="UP000036426">
    <property type="component" value="Unassembled WGS sequence"/>
</dbReference>
<feature type="transmembrane region" description="Helical" evidence="1">
    <location>
        <begin position="54"/>
        <end position="72"/>
    </location>
</feature>
<evidence type="ECO:0000313" key="5">
    <source>
        <dbReference type="Proteomes" id="UP000036426"/>
    </source>
</evidence>
<gene>
    <name evidence="3" type="ORF">ABT58_08935</name>
    <name evidence="2" type="ORF">JCM19237_5017</name>
</gene>
<reference evidence="3 5" key="2">
    <citation type="submission" date="2015-05" db="EMBL/GenBank/DDBJ databases">
        <title>Photobacterium galathea sp. nov.</title>
        <authorList>
            <person name="Machado H."/>
            <person name="Gram L."/>
        </authorList>
    </citation>
    <scope>NUCLEOTIDE SEQUENCE [LARGE SCALE GENOMIC DNA]</scope>
    <source>
        <strain evidence="3 5">DSM 25995</strain>
    </source>
</reference>
<dbReference type="EMBL" id="LDOV01000016">
    <property type="protein sequence ID" value="KLV01235.1"/>
    <property type="molecule type" value="Genomic_DNA"/>
</dbReference>
<organism evidence="2 4">
    <name type="scientific">Photobacterium aphoticum</name>
    <dbReference type="NCBI Taxonomy" id="754436"/>
    <lineage>
        <taxon>Bacteria</taxon>
        <taxon>Pseudomonadati</taxon>
        <taxon>Pseudomonadota</taxon>
        <taxon>Gammaproteobacteria</taxon>
        <taxon>Vibrionales</taxon>
        <taxon>Vibrionaceae</taxon>
        <taxon>Photobacterium</taxon>
    </lineage>
</organism>
<keyword evidence="1" id="KW-1133">Transmembrane helix</keyword>
<dbReference type="AlphaFoldDB" id="A0A090QJY9"/>
<dbReference type="EMBL" id="BBMN01000001">
    <property type="protein sequence ID" value="GAL02124.1"/>
    <property type="molecule type" value="Genomic_DNA"/>
</dbReference>
<keyword evidence="1" id="KW-0472">Membrane</keyword>
<proteinExistence type="predicted"/>
<protein>
    <submittedName>
        <fullName evidence="2">Uncharacterized protein</fullName>
    </submittedName>
</protein>
<dbReference type="Proteomes" id="UP000029227">
    <property type="component" value="Unassembled WGS sequence"/>
</dbReference>
<evidence type="ECO:0000313" key="2">
    <source>
        <dbReference type="EMBL" id="GAL02124.1"/>
    </source>
</evidence>
<keyword evidence="5" id="KW-1185">Reference proteome</keyword>
<accession>A0A090QJY9</accession>
<name>A0A090QJY9_9GAMM</name>
<sequence length="73" mass="8461">MQHDNSPVVQRYIELIQTRKSHYDQRLEDFRDVKAQADLVDLPRVQKNETNIKRTKLVGGLIIAAFIGYAMFG</sequence>
<dbReference type="PATRIC" id="fig|754436.4.peg.1885"/>
<reference evidence="2 4" key="1">
    <citation type="journal article" date="2014" name="Genome Announc.">
        <title>Draft Genome Sequences of Two Vibrionaceae Species, Vibrio ponticus C121 and Photobacterium aphoticum C119, Isolated as Coral Reef Microbiota.</title>
        <authorList>
            <person name="Al-saari N."/>
            <person name="Meirelles P.M."/>
            <person name="Mino S."/>
            <person name="Suda W."/>
            <person name="Oshima K."/>
            <person name="Hattori M."/>
            <person name="Ohkuma M."/>
            <person name="Thompson F.L."/>
            <person name="Gomez-Gil B."/>
            <person name="Sawabe T."/>
            <person name="Sawabe T."/>
        </authorList>
    </citation>
    <scope>NUCLEOTIDE SEQUENCE [LARGE SCALE GENOMIC DNA]</scope>
    <source>
        <strain evidence="2 4">JCM 19237</strain>
    </source>
</reference>
<dbReference type="RefSeq" id="WP_047874028.1">
    <property type="nucleotide sequence ID" value="NZ_BMYC01000009.1"/>
</dbReference>